<evidence type="ECO:0000256" key="1">
    <source>
        <dbReference type="ARBA" id="ARBA00022630"/>
    </source>
</evidence>
<dbReference type="GO" id="GO:0016491">
    <property type="term" value="F:oxidoreductase activity"/>
    <property type="evidence" value="ECO:0007669"/>
    <property type="project" value="UniProtKB-KW"/>
</dbReference>
<dbReference type="Gene3D" id="3.20.20.70">
    <property type="entry name" value="Aldolase class I"/>
    <property type="match status" value="1"/>
</dbReference>
<gene>
    <name evidence="5" type="ORF">UFOPK3046_02048</name>
</gene>
<dbReference type="SUPFAM" id="SSF51395">
    <property type="entry name" value="FMN-linked oxidoreductases"/>
    <property type="match status" value="1"/>
</dbReference>
<feature type="domain" description="NADH:flavin oxidoreductase/NADH oxidase N-terminal" evidence="4">
    <location>
        <begin position="49"/>
        <end position="275"/>
    </location>
</feature>
<protein>
    <submittedName>
        <fullName evidence="5">Unannotated protein</fullName>
    </submittedName>
</protein>
<dbReference type="PANTHER" id="PTHR43656">
    <property type="entry name" value="BINDING OXIDOREDUCTASE, PUTATIVE (AFU_ORTHOLOGUE AFUA_2G08260)-RELATED"/>
    <property type="match status" value="1"/>
</dbReference>
<keyword evidence="1" id="KW-0285">Flavoprotein</keyword>
<dbReference type="AlphaFoldDB" id="A0A6J7A0L9"/>
<dbReference type="InterPro" id="IPR051799">
    <property type="entry name" value="NADH_flavin_oxidoreductase"/>
</dbReference>
<dbReference type="PANTHER" id="PTHR43656:SF2">
    <property type="entry name" value="BINDING OXIDOREDUCTASE, PUTATIVE (AFU_ORTHOLOGUE AFUA_2G08260)-RELATED"/>
    <property type="match status" value="1"/>
</dbReference>
<organism evidence="5">
    <name type="scientific">freshwater metagenome</name>
    <dbReference type="NCBI Taxonomy" id="449393"/>
    <lineage>
        <taxon>unclassified sequences</taxon>
        <taxon>metagenomes</taxon>
        <taxon>ecological metagenomes</taxon>
    </lineage>
</organism>
<dbReference type="InterPro" id="IPR013785">
    <property type="entry name" value="Aldolase_TIM"/>
</dbReference>
<feature type="compositionally biased region" description="Low complexity" evidence="3">
    <location>
        <begin position="481"/>
        <end position="499"/>
    </location>
</feature>
<evidence type="ECO:0000313" key="5">
    <source>
        <dbReference type="EMBL" id="CAB4826391.1"/>
    </source>
</evidence>
<proteinExistence type="predicted"/>
<reference evidence="5" key="1">
    <citation type="submission" date="2020-05" db="EMBL/GenBank/DDBJ databases">
        <authorList>
            <person name="Chiriac C."/>
            <person name="Salcher M."/>
            <person name="Ghai R."/>
            <person name="Kavagutti S V."/>
        </authorList>
    </citation>
    <scope>NUCLEOTIDE SEQUENCE</scope>
</reference>
<accession>A0A6J7A0L9</accession>
<evidence type="ECO:0000259" key="4">
    <source>
        <dbReference type="Pfam" id="PF00724"/>
    </source>
</evidence>
<keyword evidence="2" id="KW-0560">Oxidoreductase</keyword>
<evidence type="ECO:0000256" key="3">
    <source>
        <dbReference type="SAM" id="MobiDB-lite"/>
    </source>
</evidence>
<dbReference type="EMBL" id="CAFAAQ010000281">
    <property type="protein sequence ID" value="CAB4826391.1"/>
    <property type="molecule type" value="Genomic_DNA"/>
</dbReference>
<dbReference type="GO" id="GO:0010181">
    <property type="term" value="F:FMN binding"/>
    <property type="evidence" value="ECO:0007669"/>
    <property type="project" value="InterPro"/>
</dbReference>
<dbReference type="Pfam" id="PF00724">
    <property type="entry name" value="Oxidored_FMN"/>
    <property type="match status" value="1"/>
</dbReference>
<feature type="region of interest" description="Disordered" evidence="3">
    <location>
        <begin position="469"/>
        <end position="499"/>
    </location>
</feature>
<name>A0A6J7A0L9_9ZZZZ</name>
<dbReference type="InterPro" id="IPR001155">
    <property type="entry name" value="OxRdtase_FMN_N"/>
</dbReference>
<sequence length="499" mass="54312">MSRSFPQIRRLEDADALRSRLRELDCELPIADQVSAQGALATPLVHAGWQFENRFAVLPMEGWDGTEDGRPTELVHRRWQRFGSSGAGLIWGGEAVAVTAAGRANPHQLTIGPNSVEDLAGLRATLLQAHSQSGAEGNPPPAPPMVGLQLTHSGRWARPLGQAAPLVAYRHPLLDKRVGEENCVVLTDQDLDELVDAFVAAAVVARDAGFDFVDVKHCHGYLLHELLSAVDRPGPYGGSFEGRTKFLRDVLTGIRDQAPGLRVGVRLSAFDIVPHMAGPEGTGIPESTDPYPYAFGGDGTGLGIDLTETHMFCDLLVELGVTMLCMTAGSPYYCPHVQRPAYFPPSDGYQPPRDPLIDVWQMQQVTRELTEAHPELLVVGSGLTYLQEFLPQVAQALVAEGWMQMIGLGRMTLSLPELPAQVLAGQSLDRKHVCRTFSDCTTAPRHGLISGCWPLDEFYKQRPERVELARIKRDTKQARNPAPDAAADPTDSSTESSAT</sequence>
<evidence type="ECO:0000256" key="2">
    <source>
        <dbReference type="ARBA" id="ARBA00023002"/>
    </source>
</evidence>